<gene>
    <name evidence="1" type="ORF">IQ241_24445</name>
</gene>
<keyword evidence="2" id="KW-1185">Reference proteome</keyword>
<organism evidence="1 2">
    <name type="scientific">Vasconcelosia minhoensis LEGE 07310</name>
    <dbReference type="NCBI Taxonomy" id="915328"/>
    <lineage>
        <taxon>Bacteria</taxon>
        <taxon>Bacillati</taxon>
        <taxon>Cyanobacteriota</taxon>
        <taxon>Cyanophyceae</taxon>
        <taxon>Nodosilineales</taxon>
        <taxon>Cymatolegaceae</taxon>
        <taxon>Vasconcelosia</taxon>
        <taxon>Vasconcelosia minhoensis</taxon>
    </lineage>
</organism>
<dbReference type="EMBL" id="JADEXG010000111">
    <property type="protein sequence ID" value="MBE9080400.1"/>
    <property type="molecule type" value="Genomic_DNA"/>
</dbReference>
<dbReference type="RefSeq" id="WP_193912301.1">
    <property type="nucleotide sequence ID" value="NZ_JADEXG010000111.1"/>
</dbReference>
<sequence>MSPSLSVAASLSPDIRQDIGIQVLARSQPISHLAATHQVSRKFVYQQGDKAQRSLDESFAPSQEDDEVLLHLPVTKSWLYQLILGLVLICHSSYRGVVELFRDLFDLPISIGTVHNRLQATAEQATEINQQHEIFQANKPVLVGVDAASTYCYTLAGSGLN</sequence>
<accession>A0A8J7ATP5</accession>
<protein>
    <submittedName>
        <fullName evidence="1">Uncharacterized protein</fullName>
    </submittedName>
</protein>
<proteinExistence type="predicted"/>
<dbReference type="AlphaFoldDB" id="A0A8J7ATP5"/>
<name>A0A8J7ATP5_9CYAN</name>
<dbReference type="Proteomes" id="UP000636505">
    <property type="component" value="Unassembled WGS sequence"/>
</dbReference>
<reference evidence="1" key="1">
    <citation type="submission" date="2020-10" db="EMBL/GenBank/DDBJ databases">
        <authorList>
            <person name="Castelo-Branco R."/>
            <person name="Eusebio N."/>
            <person name="Adriana R."/>
            <person name="Vieira A."/>
            <person name="Brugerolle De Fraissinette N."/>
            <person name="Rezende De Castro R."/>
            <person name="Schneider M.P."/>
            <person name="Vasconcelos V."/>
            <person name="Leao P.N."/>
        </authorList>
    </citation>
    <scope>NUCLEOTIDE SEQUENCE</scope>
    <source>
        <strain evidence="1">LEGE 07310</strain>
    </source>
</reference>
<evidence type="ECO:0000313" key="1">
    <source>
        <dbReference type="EMBL" id="MBE9080400.1"/>
    </source>
</evidence>
<evidence type="ECO:0000313" key="2">
    <source>
        <dbReference type="Proteomes" id="UP000636505"/>
    </source>
</evidence>
<comment type="caution">
    <text evidence="1">The sequence shown here is derived from an EMBL/GenBank/DDBJ whole genome shotgun (WGS) entry which is preliminary data.</text>
</comment>